<dbReference type="InterPro" id="IPR011013">
    <property type="entry name" value="Gal_mutarotase_sf_dom"/>
</dbReference>
<gene>
    <name evidence="2" type="ORF">niasHT_002764</name>
</gene>
<dbReference type="PANTHER" id="PTHR11607:SF3">
    <property type="entry name" value="LYSOSOMAL ALPHA-MANNOSIDASE"/>
    <property type="match status" value="1"/>
</dbReference>
<evidence type="ECO:0000313" key="2">
    <source>
        <dbReference type="EMBL" id="KAL3123682.1"/>
    </source>
</evidence>
<dbReference type="AlphaFoldDB" id="A0ABD2M838"/>
<dbReference type="Gene3D" id="2.60.40.1360">
    <property type="match status" value="1"/>
</dbReference>
<name>A0ABD2M838_9BILA</name>
<dbReference type="Pfam" id="PF17677">
    <property type="entry name" value="Glyco_hydro38C2"/>
    <property type="match status" value="1"/>
</dbReference>
<dbReference type="InterPro" id="IPR041147">
    <property type="entry name" value="GH38_C"/>
</dbReference>
<evidence type="ECO:0000313" key="3">
    <source>
        <dbReference type="Proteomes" id="UP001620626"/>
    </source>
</evidence>
<dbReference type="InterPro" id="IPR050843">
    <property type="entry name" value="Glycosyl_Hydrlase_38"/>
</dbReference>
<keyword evidence="3" id="KW-1185">Reference proteome</keyword>
<dbReference type="Proteomes" id="UP001620626">
    <property type="component" value="Unassembled WGS sequence"/>
</dbReference>
<protein>
    <recommendedName>
        <fullName evidence="1">Glycosyl hydrolases family 38 C-terminal domain-containing protein</fullName>
    </recommendedName>
</protein>
<dbReference type="SUPFAM" id="SSF74650">
    <property type="entry name" value="Galactose mutarotase-like"/>
    <property type="match status" value="1"/>
</dbReference>
<feature type="domain" description="Glycosyl hydrolases family 38 C-terminal" evidence="1">
    <location>
        <begin position="42"/>
        <end position="130"/>
    </location>
</feature>
<organism evidence="2 3">
    <name type="scientific">Heterodera trifolii</name>
    <dbReference type="NCBI Taxonomy" id="157864"/>
    <lineage>
        <taxon>Eukaryota</taxon>
        <taxon>Metazoa</taxon>
        <taxon>Ecdysozoa</taxon>
        <taxon>Nematoda</taxon>
        <taxon>Chromadorea</taxon>
        <taxon>Rhabditida</taxon>
        <taxon>Tylenchina</taxon>
        <taxon>Tylenchomorpha</taxon>
        <taxon>Tylenchoidea</taxon>
        <taxon>Heteroderidae</taxon>
        <taxon>Heteroderinae</taxon>
        <taxon>Heterodera</taxon>
    </lineage>
</organism>
<dbReference type="PANTHER" id="PTHR11607">
    <property type="entry name" value="ALPHA-MANNOSIDASE"/>
    <property type="match status" value="1"/>
</dbReference>
<proteinExistence type="predicted"/>
<accession>A0ABD2M838</accession>
<comment type="caution">
    <text evidence="2">The sequence shown here is derived from an EMBL/GenBank/DDBJ whole genome shotgun (WGS) entry which is preliminary data.</text>
</comment>
<evidence type="ECO:0000259" key="1">
    <source>
        <dbReference type="Pfam" id="PF17677"/>
    </source>
</evidence>
<dbReference type="EMBL" id="JBICBT010000089">
    <property type="protein sequence ID" value="KAL3123682.1"/>
    <property type="molecule type" value="Genomic_DNA"/>
</dbReference>
<reference evidence="2 3" key="1">
    <citation type="submission" date="2024-10" db="EMBL/GenBank/DDBJ databases">
        <authorList>
            <person name="Kim D."/>
        </authorList>
    </citation>
    <scope>NUCLEOTIDE SEQUENCE [LARGE SCALE GENOMIC DNA]</scope>
    <source>
        <strain evidence="2">BH-2024</strain>
    </source>
</reference>
<sequence>MFQIGAPQMFAFSPFVDGDIPHYKANYRTQFSALAHPISPKIHILTIRPSADVDPVDSVLLRLEHFYQNNEENLGNFNTTSEPVQVDIQKLFAPFTVLSGEELNLAANKLMQQNIGTLMVHLQPMQIRTFRLQIEAKAAAQ</sequence>